<evidence type="ECO:0000256" key="1">
    <source>
        <dbReference type="SAM" id="MobiDB-lite"/>
    </source>
</evidence>
<feature type="region of interest" description="Disordered" evidence="1">
    <location>
        <begin position="70"/>
        <end position="91"/>
    </location>
</feature>
<reference evidence="2" key="1">
    <citation type="submission" date="2016-07" db="EMBL/GenBank/DDBJ databases">
        <title>De novo transcriptome assembly of four accessions of the metal hyperaccumulator plant Noccaea caerulescens.</title>
        <authorList>
            <person name="Blande D."/>
            <person name="Halimaa P."/>
            <person name="Tervahauta A.I."/>
            <person name="Aarts M.G."/>
            <person name="Karenlampi S.O."/>
        </authorList>
    </citation>
    <scope>NUCLEOTIDE SEQUENCE</scope>
</reference>
<dbReference type="AlphaFoldDB" id="A0A1J3JJK0"/>
<sequence>MILYENNKLSLPKTMRRHVIIKLLLLLLICLFLGRIMPRQCQEVHIKIGPAKISTRPNYERVMPISVEETRWHKHLSGPNPSGNRHPPAKP</sequence>
<dbReference type="EMBL" id="GEVM01013814">
    <property type="protein sequence ID" value="JAU92124.1"/>
    <property type="molecule type" value="Transcribed_RNA"/>
</dbReference>
<gene>
    <name evidence="2" type="ORF">MP_TR3366_c0_g1_i1_g.9323</name>
</gene>
<organism evidence="2">
    <name type="scientific">Noccaea caerulescens</name>
    <name type="common">Alpine penny-cress</name>
    <name type="synonym">Thlaspi caerulescens</name>
    <dbReference type="NCBI Taxonomy" id="107243"/>
    <lineage>
        <taxon>Eukaryota</taxon>
        <taxon>Viridiplantae</taxon>
        <taxon>Streptophyta</taxon>
        <taxon>Embryophyta</taxon>
        <taxon>Tracheophyta</taxon>
        <taxon>Spermatophyta</taxon>
        <taxon>Magnoliopsida</taxon>
        <taxon>eudicotyledons</taxon>
        <taxon>Gunneridae</taxon>
        <taxon>Pentapetalae</taxon>
        <taxon>rosids</taxon>
        <taxon>malvids</taxon>
        <taxon>Brassicales</taxon>
        <taxon>Brassicaceae</taxon>
        <taxon>Coluteocarpeae</taxon>
        <taxon>Noccaea</taxon>
    </lineage>
</organism>
<proteinExistence type="predicted"/>
<name>A0A1J3JJK0_NOCCA</name>
<evidence type="ECO:0000313" key="2">
    <source>
        <dbReference type="EMBL" id="JAU92124.1"/>
    </source>
</evidence>
<accession>A0A1J3JJK0</accession>
<protein>
    <submittedName>
        <fullName evidence="2">CLAVATA3/ESR (CLE)-related protein 46</fullName>
    </submittedName>
</protein>